<dbReference type="AlphaFoldDB" id="A0AAX4I2H5"/>
<sequence length="82" mass="9362">MGEQTTQFPGEEGEGRLKRPVLSDKNNCNKPFHQKSSIMACVLYPIIAFVRATPCFLVEKPRTPPSAIRATTCLYMYIKRRE</sequence>
<dbReference type="RefSeq" id="XP_062774796.1">
    <property type="nucleotide sequence ID" value="XM_062918745.1"/>
</dbReference>
<dbReference type="GeneID" id="87939089"/>
<protein>
    <submittedName>
        <fullName evidence="2">Uncharacterized protein</fullName>
    </submittedName>
</protein>
<reference evidence="3" key="1">
    <citation type="journal article" date="2023" name="bioRxiv">
        <title>Complete genome of the Medicago anthracnose fungus, Colletotrichum destructivum, reveals a mini-chromosome-like region within a core chromosome.</title>
        <authorList>
            <person name="Lapalu N."/>
            <person name="Simon A."/>
            <person name="Lu A."/>
            <person name="Plaumann P.-L."/>
            <person name="Amselem J."/>
            <person name="Pigne S."/>
            <person name="Auger A."/>
            <person name="Koch C."/>
            <person name="Dallery J.-F."/>
            <person name="O'Connell R.J."/>
        </authorList>
    </citation>
    <scope>NUCLEOTIDE SEQUENCE [LARGE SCALE GENOMIC DNA]</scope>
    <source>
        <strain evidence="3">CBS 520.97</strain>
    </source>
</reference>
<evidence type="ECO:0000313" key="3">
    <source>
        <dbReference type="Proteomes" id="UP001322277"/>
    </source>
</evidence>
<keyword evidence="3" id="KW-1185">Reference proteome</keyword>
<gene>
    <name evidence="2" type="ORF">CDEST_02586</name>
</gene>
<organism evidence="2 3">
    <name type="scientific">Colletotrichum destructivum</name>
    <dbReference type="NCBI Taxonomy" id="34406"/>
    <lineage>
        <taxon>Eukaryota</taxon>
        <taxon>Fungi</taxon>
        <taxon>Dikarya</taxon>
        <taxon>Ascomycota</taxon>
        <taxon>Pezizomycotina</taxon>
        <taxon>Sordariomycetes</taxon>
        <taxon>Hypocreomycetidae</taxon>
        <taxon>Glomerellales</taxon>
        <taxon>Glomerellaceae</taxon>
        <taxon>Colletotrichum</taxon>
        <taxon>Colletotrichum destructivum species complex</taxon>
    </lineage>
</organism>
<proteinExistence type="predicted"/>
<feature type="region of interest" description="Disordered" evidence="1">
    <location>
        <begin position="1"/>
        <end position="21"/>
    </location>
</feature>
<dbReference type="EMBL" id="CP137306">
    <property type="protein sequence ID" value="WQF77572.1"/>
    <property type="molecule type" value="Genomic_DNA"/>
</dbReference>
<name>A0AAX4I2H5_9PEZI</name>
<accession>A0AAX4I2H5</accession>
<evidence type="ECO:0000256" key="1">
    <source>
        <dbReference type="SAM" id="MobiDB-lite"/>
    </source>
</evidence>
<dbReference type="Proteomes" id="UP001322277">
    <property type="component" value="Chromosome 2"/>
</dbReference>
<evidence type="ECO:0000313" key="2">
    <source>
        <dbReference type="EMBL" id="WQF77572.1"/>
    </source>
</evidence>
<dbReference type="KEGG" id="cdet:87939089"/>